<keyword evidence="2" id="KW-1185">Reference proteome</keyword>
<dbReference type="AlphaFoldDB" id="A0A9P6BC15"/>
<dbReference type="EMBL" id="MU158233">
    <property type="protein sequence ID" value="KAF9521234.1"/>
    <property type="molecule type" value="Genomic_DNA"/>
</dbReference>
<protein>
    <submittedName>
        <fullName evidence="1">Uncharacterized protein</fullName>
    </submittedName>
</protein>
<name>A0A9P6BC15_9AGAR</name>
<organism evidence="1 2">
    <name type="scientific">Crepidotus variabilis</name>
    <dbReference type="NCBI Taxonomy" id="179855"/>
    <lineage>
        <taxon>Eukaryota</taxon>
        <taxon>Fungi</taxon>
        <taxon>Dikarya</taxon>
        <taxon>Basidiomycota</taxon>
        <taxon>Agaricomycotina</taxon>
        <taxon>Agaricomycetes</taxon>
        <taxon>Agaricomycetidae</taxon>
        <taxon>Agaricales</taxon>
        <taxon>Agaricineae</taxon>
        <taxon>Crepidotaceae</taxon>
        <taxon>Crepidotus</taxon>
    </lineage>
</organism>
<gene>
    <name evidence="1" type="ORF">CPB83DRAFT_865608</name>
</gene>
<dbReference type="Proteomes" id="UP000807306">
    <property type="component" value="Unassembled WGS sequence"/>
</dbReference>
<sequence length="64" mass="7441">MLSLGQLGFVQKVQRRDLCTILRRILQRDRRGLGLMRVSYNIAFNSESIYRPDGLNQRCSVDVN</sequence>
<comment type="caution">
    <text evidence="1">The sequence shown here is derived from an EMBL/GenBank/DDBJ whole genome shotgun (WGS) entry which is preliminary data.</text>
</comment>
<reference evidence="1" key="1">
    <citation type="submission" date="2020-11" db="EMBL/GenBank/DDBJ databases">
        <authorList>
            <consortium name="DOE Joint Genome Institute"/>
            <person name="Ahrendt S."/>
            <person name="Riley R."/>
            <person name="Andreopoulos W."/>
            <person name="Labutti K."/>
            <person name="Pangilinan J."/>
            <person name="Ruiz-Duenas F.J."/>
            <person name="Barrasa J.M."/>
            <person name="Sanchez-Garcia M."/>
            <person name="Camarero S."/>
            <person name="Miyauchi S."/>
            <person name="Serrano A."/>
            <person name="Linde D."/>
            <person name="Babiker R."/>
            <person name="Drula E."/>
            <person name="Ayuso-Fernandez I."/>
            <person name="Pacheco R."/>
            <person name="Padilla G."/>
            <person name="Ferreira P."/>
            <person name="Barriuso J."/>
            <person name="Kellner H."/>
            <person name="Castanera R."/>
            <person name="Alfaro M."/>
            <person name="Ramirez L."/>
            <person name="Pisabarro A.G."/>
            <person name="Kuo A."/>
            <person name="Tritt A."/>
            <person name="Lipzen A."/>
            <person name="He G."/>
            <person name="Yan M."/>
            <person name="Ng V."/>
            <person name="Cullen D."/>
            <person name="Martin F."/>
            <person name="Rosso M.-N."/>
            <person name="Henrissat B."/>
            <person name="Hibbett D."/>
            <person name="Martinez A.T."/>
            <person name="Grigoriev I.V."/>
        </authorList>
    </citation>
    <scope>NUCLEOTIDE SEQUENCE</scope>
    <source>
        <strain evidence="1">CBS 506.95</strain>
    </source>
</reference>
<evidence type="ECO:0000313" key="1">
    <source>
        <dbReference type="EMBL" id="KAF9521234.1"/>
    </source>
</evidence>
<proteinExistence type="predicted"/>
<accession>A0A9P6BC15</accession>
<evidence type="ECO:0000313" key="2">
    <source>
        <dbReference type="Proteomes" id="UP000807306"/>
    </source>
</evidence>